<evidence type="ECO:0000313" key="9">
    <source>
        <dbReference type="Proteomes" id="UP000306631"/>
    </source>
</evidence>
<feature type="active site" description="Proton donor/acceptor" evidence="2">
    <location>
        <position position="201"/>
    </location>
</feature>
<evidence type="ECO:0000256" key="4">
    <source>
        <dbReference type="SAM" id="MobiDB-lite"/>
    </source>
</evidence>
<reference evidence="6 8" key="1">
    <citation type="submission" date="2017-06" db="EMBL/GenBank/DDBJ databases">
        <authorList>
            <person name="Kim H.J."/>
            <person name="Triplett B.A."/>
        </authorList>
    </citation>
    <scope>NUCLEOTIDE SEQUENCE [LARGE SCALE GENOMIC DNA]</scope>
    <source>
        <strain evidence="6 8">13146</strain>
    </source>
</reference>
<dbReference type="RefSeq" id="WP_088434061.1">
    <property type="nucleotide sequence ID" value="NZ_SRYW01000009.1"/>
</dbReference>
<evidence type="ECO:0000259" key="5">
    <source>
        <dbReference type="Pfam" id="PF08450"/>
    </source>
</evidence>
<evidence type="ECO:0000313" key="6">
    <source>
        <dbReference type="EMBL" id="OWQ52753.1"/>
    </source>
</evidence>
<name>A0A2D0AJM6_STEMA</name>
<comment type="caution">
    <text evidence="6">The sequence shown here is derived from an EMBL/GenBank/DDBJ whole genome shotgun (WGS) entry which is preliminary data.</text>
</comment>
<dbReference type="EMBL" id="SRYW01000009">
    <property type="protein sequence ID" value="TGY33619.1"/>
    <property type="molecule type" value="Genomic_DNA"/>
</dbReference>
<dbReference type="Pfam" id="PF08450">
    <property type="entry name" value="SGL"/>
    <property type="match status" value="1"/>
</dbReference>
<dbReference type="PANTHER" id="PTHR10907">
    <property type="entry name" value="REGUCALCIN"/>
    <property type="match status" value="1"/>
</dbReference>
<dbReference type="InterPro" id="IPR011042">
    <property type="entry name" value="6-blade_b-propeller_TolB-like"/>
</dbReference>
<feature type="binding site" evidence="3">
    <location>
        <position position="154"/>
    </location>
    <ligand>
        <name>a divalent metal cation</name>
        <dbReference type="ChEBI" id="CHEBI:60240"/>
    </ligand>
</feature>
<feature type="region of interest" description="Disordered" evidence="4">
    <location>
        <begin position="291"/>
        <end position="312"/>
    </location>
</feature>
<dbReference type="GO" id="GO:0019853">
    <property type="term" value="P:L-ascorbic acid biosynthetic process"/>
    <property type="evidence" value="ECO:0007669"/>
    <property type="project" value="TreeGrafter"/>
</dbReference>
<dbReference type="InterPro" id="IPR005511">
    <property type="entry name" value="SMP-30"/>
</dbReference>
<reference evidence="7 9" key="2">
    <citation type="submission" date="2019-04" db="EMBL/GenBank/DDBJ databases">
        <title>Microbes associate with the intestines of laboratory mice.</title>
        <authorList>
            <person name="Navarre W."/>
            <person name="Wong E."/>
            <person name="Huang K."/>
            <person name="Tropini C."/>
            <person name="Ng K."/>
            <person name="Yu B."/>
        </authorList>
    </citation>
    <scope>NUCLEOTIDE SEQUENCE [LARGE SCALE GENOMIC DNA]</scope>
    <source>
        <strain evidence="7 9">NM62_B4-13</strain>
    </source>
</reference>
<feature type="binding site" evidence="3">
    <location>
        <position position="201"/>
    </location>
    <ligand>
        <name>a divalent metal cation</name>
        <dbReference type="ChEBI" id="CHEBI:60240"/>
    </ligand>
</feature>
<comment type="similarity">
    <text evidence="1">Belongs to the SMP-30/CGR1 family.</text>
</comment>
<keyword evidence="3" id="KW-0862">Zinc</keyword>
<dbReference type="EMBL" id="NIVS01000027">
    <property type="protein sequence ID" value="OWQ52753.1"/>
    <property type="molecule type" value="Genomic_DNA"/>
</dbReference>
<dbReference type="OrthoDB" id="9775406at2"/>
<protein>
    <submittedName>
        <fullName evidence="6">Gluconolaconase</fullName>
    </submittedName>
    <submittedName>
        <fullName evidence="7">SMP-30/gluconolactonase/LRE family protein</fullName>
    </submittedName>
</protein>
<evidence type="ECO:0000313" key="8">
    <source>
        <dbReference type="Proteomes" id="UP000198157"/>
    </source>
</evidence>
<dbReference type="GO" id="GO:0005509">
    <property type="term" value="F:calcium ion binding"/>
    <property type="evidence" value="ECO:0007669"/>
    <property type="project" value="TreeGrafter"/>
</dbReference>
<dbReference type="SUPFAM" id="SSF63829">
    <property type="entry name" value="Calcium-dependent phosphotriesterase"/>
    <property type="match status" value="1"/>
</dbReference>
<evidence type="ECO:0000256" key="1">
    <source>
        <dbReference type="ARBA" id="ARBA00008853"/>
    </source>
</evidence>
<feature type="binding site" evidence="3">
    <location>
        <position position="102"/>
    </location>
    <ligand>
        <name>substrate</name>
    </ligand>
</feature>
<dbReference type="AlphaFoldDB" id="A0A2D0AJM6"/>
<dbReference type="Proteomes" id="UP000306631">
    <property type="component" value="Unassembled WGS sequence"/>
</dbReference>
<dbReference type="Proteomes" id="UP000198157">
    <property type="component" value="Unassembled WGS sequence"/>
</dbReference>
<proteinExistence type="inferred from homology"/>
<comment type="cofactor">
    <cofactor evidence="3">
        <name>Zn(2+)</name>
        <dbReference type="ChEBI" id="CHEBI:29105"/>
    </cofactor>
    <text evidence="3">Binds 1 divalent metal cation per subunit.</text>
</comment>
<sequence length="312" mass="33802">MSGPVSVAVASANTLGEGVLWCDREQVVYWTDIQQSQLWRYRPQDGATARWPMPERLAAMALCEADGWLLLALASRLAFFHPERNEFRDLQGLHGVAPTDTRANDGACDRQGRFVFGMLHEPAEGPKQAVAPFLRLNADLTLETLRLPPAAISNSIAFSPSGDTMYFCDSLQKQIWRCDYASTLGQAQLFVDLRDEVGEPDGSAVDADGGLWNARWGDARVVRYLPDGNEDRSIATPVSQPTRPAFGGPAHRMLFITTAHDGLSAAVRAQEPLAGHLLAIDAGIAGLPEARFAGDPTSLPPRAVRGTSAEIP</sequence>
<organism evidence="6 8">
    <name type="scientific">Stenotrophomonas maltophilia</name>
    <name type="common">Pseudomonas maltophilia</name>
    <name type="synonym">Xanthomonas maltophilia</name>
    <dbReference type="NCBI Taxonomy" id="40324"/>
    <lineage>
        <taxon>Bacteria</taxon>
        <taxon>Pseudomonadati</taxon>
        <taxon>Pseudomonadota</taxon>
        <taxon>Gammaproteobacteria</taxon>
        <taxon>Lysobacterales</taxon>
        <taxon>Lysobacteraceae</taxon>
        <taxon>Stenotrophomonas</taxon>
        <taxon>Stenotrophomonas maltophilia group</taxon>
    </lineage>
</organism>
<evidence type="ECO:0000256" key="2">
    <source>
        <dbReference type="PIRSR" id="PIRSR605511-1"/>
    </source>
</evidence>
<dbReference type="PRINTS" id="PR01790">
    <property type="entry name" value="SMP30FAMILY"/>
</dbReference>
<evidence type="ECO:0000256" key="3">
    <source>
        <dbReference type="PIRSR" id="PIRSR605511-2"/>
    </source>
</evidence>
<evidence type="ECO:0000313" key="7">
    <source>
        <dbReference type="EMBL" id="TGY33619.1"/>
    </source>
</evidence>
<feature type="binding site" evidence="3">
    <location>
        <position position="104"/>
    </location>
    <ligand>
        <name>substrate</name>
    </ligand>
</feature>
<dbReference type="Gene3D" id="2.120.10.30">
    <property type="entry name" value="TolB, C-terminal domain"/>
    <property type="match status" value="1"/>
</dbReference>
<accession>A0A2D0AJM6</accession>
<keyword evidence="3" id="KW-0479">Metal-binding</keyword>
<gene>
    <name evidence="6" type="ORF">CEE60_11955</name>
    <name evidence="7" type="ORF">E5352_11800</name>
</gene>
<feature type="binding site" evidence="3">
    <location>
        <position position="17"/>
    </location>
    <ligand>
        <name>a divalent metal cation</name>
        <dbReference type="ChEBI" id="CHEBI:60240"/>
    </ligand>
</feature>
<feature type="domain" description="SMP-30/Gluconolactonase/LRE-like region" evidence="5">
    <location>
        <begin position="15"/>
        <end position="260"/>
    </location>
</feature>
<dbReference type="PANTHER" id="PTHR10907:SF47">
    <property type="entry name" value="REGUCALCIN"/>
    <property type="match status" value="1"/>
</dbReference>
<dbReference type="GO" id="GO:0004341">
    <property type="term" value="F:gluconolactonase activity"/>
    <property type="evidence" value="ECO:0007669"/>
    <property type="project" value="TreeGrafter"/>
</dbReference>
<dbReference type="InterPro" id="IPR013658">
    <property type="entry name" value="SGL"/>
</dbReference>